<evidence type="ECO:0000313" key="1">
    <source>
        <dbReference type="EMBL" id="AJH02245.1"/>
    </source>
</evidence>
<dbReference type="EMBL" id="JABSXK010000001">
    <property type="protein sequence ID" value="NRV09055.1"/>
    <property type="molecule type" value="Genomic_DNA"/>
</dbReference>
<dbReference type="InterPro" id="IPR009097">
    <property type="entry name" value="Cyclic_Pdiesterase"/>
</dbReference>
<protein>
    <recommendedName>
        <fullName evidence="4">2'-5' RNA ligase</fullName>
    </recommendedName>
</protein>
<proteinExistence type="predicted"/>
<dbReference type="OrthoDB" id="2112057at2"/>
<gene>
    <name evidence="2" type="ORF">DFH45_002018</name>
    <name evidence="1" type="ORF">LF65_05740</name>
</gene>
<dbReference type="STRING" id="1520.LF65_05740"/>
<dbReference type="RefSeq" id="WP_041900752.1">
    <property type="nucleotide sequence ID" value="NZ_CP010086.2"/>
</dbReference>
<dbReference type="AlphaFoldDB" id="A0A0B5QIP7"/>
<dbReference type="EMBL" id="CP010086">
    <property type="protein sequence ID" value="AJH02245.1"/>
    <property type="molecule type" value="Genomic_DNA"/>
</dbReference>
<evidence type="ECO:0008006" key="4">
    <source>
        <dbReference type="Google" id="ProtNLM"/>
    </source>
</evidence>
<dbReference type="KEGG" id="cbei:LF65_05740"/>
<dbReference type="SUPFAM" id="SSF55144">
    <property type="entry name" value="LigT-like"/>
    <property type="match status" value="1"/>
</dbReference>
<accession>A0A0B5QIP7</accession>
<reference evidence="2" key="3">
    <citation type="submission" date="2020-05" db="EMBL/GenBank/DDBJ databases">
        <title>Genomic insights into acetone-butanol-ethanol (ABE) fermentation by sequencing solventogenic clostridia strains.</title>
        <authorList>
            <person name="Brown S."/>
        </authorList>
    </citation>
    <scope>NUCLEOTIDE SEQUENCE</scope>
    <source>
        <strain evidence="2">DJ126</strain>
    </source>
</reference>
<organism evidence="1 3">
    <name type="scientific">Clostridium beijerinckii</name>
    <name type="common">Clostridium MP</name>
    <dbReference type="NCBI Taxonomy" id="1520"/>
    <lineage>
        <taxon>Bacteria</taxon>
        <taxon>Bacillati</taxon>
        <taxon>Bacillota</taxon>
        <taxon>Clostridia</taxon>
        <taxon>Eubacteriales</taxon>
        <taxon>Clostridiaceae</taxon>
        <taxon>Clostridium</taxon>
    </lineage>
</organism>
<evidence type="ECO:0000313" key="2">
    <source>
        <dbReference type="EMBL" id="NRV09055.1"/>
    </source>
</evidence>
<dbReference type="Proteomes" id="UP000821656">
    <property type="component" value="Unassembled WGS sequence"/>
</dbReference>
<name>A0A0B5QIP7_CLOBE</name>
<reference evidence="3" key="1">
    <citation type="submission" date="2014-12" db="EMBL/GenBank/DDBJ databases">
        <title>Genome sequence of Clostridium beijerinckii strain 59B.</title>
        <authorList>
            <person name="Little G.T."/>
            <person name="Minton N.P."/>
        </authorList>
    </citation>
    <scope>NUCLEOTIDE SEQUENCE [LARGE SCALE GENOMIC DNA]</scope>
    <source>
        <strain evidence="3">59B</strain>
    </source>
</reference>
<sequence>MKYYIVALFDEETYQVISPIQRNMSKKFRANRNSPMPFVLLTSIENPNLDKLYPVVDKIIAPYKSFRIDASDLVYLFEPTKSINLKIDDKGYIRRLSRSLFDILELNGFTVKSFGDSFISLANLGYLPKDYKKQDVKLNFPEIYNTDNFVKLRIKSVEIWKLPTVKKNTPLKSYILKDF</sequence>
<dbReference type="Proteomes" id="UP000031866">
    <property type="component" value="Chromosome"/>
</dbReference>
<reference evidence="1" key="2">
    <citation type="submission" date="2016-02" db="EMBL/GenBank/DDBJ databases">
        <title>Genome sequence of Clostridium beijerinckii strain 59B.</title>
        <authorList>
            <person name="Little G.T."/>
            <person name="Minton N.P."/>
        </authorList>
    </citation>
    <scope>NUCLEOTIDE SEQUENCE</scope>
    <source>
        <strain evidence="1">NCIMB 14988</strain>
    </source>
</reference>
<evidence type="ECO:0000313" key="3">
    <source>
        <dbReference type="Proteomes" id="UP000031866"/>
    </source>
</evidence>